<evidence type="ECO:0000313" key="2">
    <source>
        <dbReference type="EMBL" id="KPJ19998.1"/>
    </source>
</evidence>
<dbReference type="InParanoid" id="A0A0N1IAX1"/>
<keyword evidence="3" id="KW-1185">Reference proteome</keyword>
<name>A0A0N1IAX1_PAPMA</name>
<feature type="compositionally biased region" description="Low complexity" evidence="1">
    <location>
        <begin position="51"/>
        <end position="64"/>
    </location>
</feature>
<gene>
    <name evidence="2" type="ORF">RR48_01230</name>
</gene>
<organism evidence="2 3">
    <name type="scientific">Papilio machaon</name>
    <name type="common">Old World swallowtail butterfly</name>
    <dbReference type="NCBI Taxonomy" id="76193"/>
    <lineage>
        <taxon>Eukaryota</taxon>
        <taxon>Metazoa</taxon>
        <taxon>Ecdysozoa</taxon>
        <taxon>Arthropoda</taxon>
        <taxon>Hexapoda</taxon>
        <taxon>Insecta</taxon>
        <taxon>Pterygota</taxon>
        <taxon>Neoptera</taxon>
        <taxon>Endopterygota</taxon>
        <taxon>Lepidoptera</taxon>
        <taxon>Glossata</taxon>
        <taxon>Ditrysia</taxon>
        <taxon>Papilionoidea</taxon>
        <taxon>Papilionidae</taxon>
        <taxon>Papilioninae</taxon>
        <taxon>Papilio</taxon>
    </lineage>
</organism>
<dbReference type="Proteomes" id="UP000053240">
    <property type="component" value="Unassembled WGS sequence"/>
</dbReference>
<feature type="compositionally biased region" description="Basic and acidic residues" evidence="1">
    <location>
        <begin position="22"/>
        <end position="50"/>
    </location>
</feature>
<dbReference type="AlphaFoldDB" id="A0A0N1IAX1"/>
<reference evidence="2 3" key="1">
    <citation type="journal article" date="2015" name="Nat. Commun.">
        <title>Outbred genome sequencing and CRISPR/Cas9 gene editing in butterflies.</title>
        <authorList>
            <person name="Li X."/>
            <person name="Fan D."/>
            <person name="Zhang W."/>
            <person name="Liu G."/>
            <person name="Zhang L."/>
            <person name="Zhao L."/>
            <person name="Fang X."/>
            <person name="Chen L."/>
            <person name="Dong Y."/>
            <person name="Chen Y."/>
            <person name="Ding Y."/>
            <person name="Zhao R."/>
            <person name="Feng M."/>
            <person name="Zhu Y."/>
            <person name="Feng Y."/>
            <person name="Jiang X."/>
            <person name="Zhu D."/>
            <person name="Xiang H."/>
            <person name="Feng X."/>
            <person name="Li S."/>
            <person name="Wang J."/>
            <person name="Zhang G."/>
            <person name="Kronforst M.R."/>
            <person name="Wang W."/>
        </authorList>
    </citation>
    <scope>NUCLEOTIDE SEQUENCE [LARGE SCALE GENOMIC DNA]</scope>
    <source>
        <strain evidence="2">Ya'a_city_454_Pm</strain>
        <tissue evidence="2">Whole body</tissue>
    </source>
</reference>
<sequence>MGVTRGWSLVRCILVGINMESSKNKTQREGEEERQGERVVENEGERDGWERAIAISASCSSGKSESGEEEETLAMRLRSRAKKAEPAPKMTLKLTSGARKKRAMRQSSDEEAGKTAGTSKMSTAARGRIRGSAGKSSFLKAAKEHLAEGLESESGDSDPTYRSSYRLASPTKKRTLPSRETKGAGEEMRKLRADNARLARKFYTNECIIKDYLYFR</sequence>
<evidence type="ECO:0000313" key="3">
    <source>
        <dbReference type="Proteomes" id="UP000053240"/>
    </source>
</evidence>
<proteinExistence type="predicted"/>
<accession>A0A0N1IAX1</accession>
<dbReference type="EMBL" id="KQ459778">
    <property type="protein sequence ID" value="KPJ19998.1"/>
    <property type="molecule type" value="Genomic_DNA"/>
</dbReference>
<protein>
    <submittedName>
        <fullName evidence="2">Uncharacterized protein</fullName>
    </submittedName>
</protein>
<evidence type="ECO:0000256" key="1">
    <source>
        <dbReference type="SAM" id="MobiDB-lite"/>
    </source>
</evidence>
<feature type="compositionally biased region" description="Basic and acidic residues" evidence="1">
    <location>
        <begin position="177"/>
        <end position="188"/>
    </location>
</feature>
<feature type="region of interest" description="Disordered" evidence="1">
    <location>
        <begin position="20"/>
        <end position="188"/>
    </location>
</feature>